<protein>
    <submittedName>
        <fullName evidence="1">Uncharacterized protein</fullName>
    </submittedName>
</protein>
<dbReference type="EMBL" id="CARXXK010000004">
    <property type="protein sequence ID" value="CAI6364931.1"/>
    <property type="molecule type" value="Genomic_DNA"/>
</dbReference>
<name>A0AAV0XBA6_9HEMI</name>
<sequence>MRPLCTGRPPYFSLILTPYQNNDDTTSHPRSDRGLYLWSRVFTIVKGVKYFEGLCWKFRATADKYTSPKHFYSSKFVWALGRENLLDCSVTSPCLRCTDKHGYWVGVCSVVKYYDIFLLTPAMGDVPVFATYTDSIYTAHLVRLATVSLDLKPDNLTVDAR</sequence>
<evidence type="ECO:0000313" key="2">
    <source>
        <dbReference type="Proteomes" id="UP001160148"/>
    </source>
</evidence>
<dbReference type="Proteomes" id="UP001160148">
    <property type="component" value="Unassembled WGS sequence"/>
</dbReference>
<gene>
    <name evidence="1" type="ORF">MEUPH1_LOCUS19702</name>
</gene>
<organism evidence="1 2">
    <name type="scientific">Macrosiphum euphorbiae</name>
    <name type="common">potato aphid</name>
    <dbReference type="NCBI Taxonomy" id="13131"/>
    <lineage>
        <taxon>Eukaryota</taxon>
        <taxon>Metazoa</taxon>
        <taxon>Ecdysozoa</taxon>
        <taxon>Arthropoda</taxon>
        <taxon>Hexapoda</taxon>
        <taxon>Insecta</taxon>
        <taxon>Pterygota</taxon>
        <taxon>Neoptera</taxon>
        <taxon>Paraneoptera</taxon>
        <taxon>Hemiptera</taxon>
        <taxon>Sternorrhyncha</taxon>
        <taxon>Aphidomorpha</taxon>
        <taxon>Aphidoidea</taxon>
        <taxon>Aphididae</taxon>
        <taxon>Macrosiphini</taxon>
        <taxon>Macrosiphum</taxon>
    </lineage>
</organism>
<dbReference type="AlphaFoldDB" id="A0AAV0XBA6"/>
<comment type="caution">
    <text evidence="1">The sequence shown here is derived from an EMBL/GenBank/DDBJ whole genome shotgun (WGS) entry which is preliminary data.</text>
</comment>
<proteinExistence type="predicted"/>
<accession>A0AAV0XBA6</accession>
<evidence type="ECO:0000313" key="1">
    <source>
        <dbReference type="EMBL" id="CAI6364931.1"/>
    </source>
</evidence>
<reference evidence="1 2" key="1">
    <citation type="submission" date="2023-01" db="EMBL/GenBank/DDBJ databases">
        <authorList>
            <person name="Whitehead M."/>
        </authorList>
    </citation>
    <scope>NUCLEOTIDE SEQUENCE [LARGE SCALE GENOMIC DNA]</scope>
</reference>
<keyword evidence="2" id="KW-1185">Reference proteome</keyword>